<organism evidence="2 3">
    <name type="scientific">Brassica napus</name>
    <name type="common">Rape</name>
    <dbReference type="NCBI Taxonomy" id="3708"/>
    <lineage>
        <taxon>Eukaryota</taxon>
        <taxon>Viridiplantae</taxon>
        <taxon>Streptophyta</taxon>
        <taxon>Embryophyta</taxon>
        <taxon>Tracheophyta</taxon>
        <taxon>Spermatophyta</taxon>
        <taxon>Magnoliopsida</taxon>
        <taxon>eudicotyledons</taxon>
        <taxon>Gunneridae</taxon>
        <taxon>Pentapetalae</taxon>
        <taxon>rosids</taxon>
        <taxon>malvids</taxon>
        <taxon>Brassicales</taxon>
        <taxon>Brassicaceae</taxon>
        <taxon>Brassiceae</taxon>
        <taxon>Brassica</taxon>
    </lineage>
</organism>
<dbReference type="Gene3D" id="3.10.20.90">
    <property type="entry name" value="Phosphatidylinositol 3-kinase Catalytic Subunit, Chain A, domain 1"/>
    <property type="match status" value="1"/>
</dbReference>
<reference evidence="2 3" key="1">
    <citation type="submission" date="2021-05" db="EMBL/GenBank/DDBJ databases">
        <title>Genome Assembly of Synthetic Allotetraploid Brassica napus Reveals Homoeologous Exchanges between Subgenomes.</title>
        <authorList>
            <person name="Davis J.T."/>
        </authorList>
    </citation>
    <scope>NUCLEOTIDE SEQUENCE [LARGE SCALE GENOMIC DNA]</scope>
    <source>
        <strain evidence="3">cv. Da-Ae</strain>
        <tissue evidence="2">Seedling</tissue>
    </source>
</reference>
<evidence type="ECO:0000256" key="1">
    <source>
        <dbReference type="SAM" id="Phobius"/>
    </source>
</evidence>
<dbReference type="Proteomes" id="UP000824890">
    <property type="component" value="Unassembled WGS sequence"/>
</dbReference>
<evidence type="ECO:0000313" key="2">
    <source>
        <dbReference type="EMBL" id="KAH0926669.1"/>
    </source>
</evidence>
<dbReference type="EMBL" id="JAGKQM010000005">
    <property type="protein sequence ID" value="KAH0926669.1"/>
    <property type="molecule type" value="Genomic_DNA"/>
</dbReference>
<keyword evidence="1" id="KW-0812">Transmembrane</keyword>
<protein>
    <submittedName>
        <fullName evidence="2">Uncharacterized protein</fullName>
    </submittedName>
</protein>
<keyword evidence="3" id="KW-1185">Reference proteome</keyword>
<gene>
    <name evidence="2" type="ORF">HID58_018925</name>
</gene>
<comment type="caution">
    <text evidence="2">The sequence shown here is derived from an EMBL/GenBank/DDBJ whole genome shotgun (WGS) entry which is preliminary data.</text>
</comment>
<feature type="transmembrane region" description="Helical" evidence="1">
    <location>
        <begin position="289"/>
        <end position="319"/>
    </location>
</feature>
<feature type="non-terminal residue" evidence="2">
    <location>
        <position position="351"/>
    </location>
</feature>
<sequence>MLGWSNHFVSKKGINRLRYPTTIWRLGGAHINLKVKGHVFYRIKSSTQLKKLMDAYDFREHKQCRQIKMFSIISKTHAPQKNKFHATSPPLATDFPQQKRSNKFIYSIVAANWEPPTKVSNFLKICFSGGWPRASVRRGLLSFLFFFHSSAFFSACSVLAEKTIGHGLEADSPAVVVADLSGVCAWRPWRLSSGFTAPLGLIFVLVQDEIVTFAIPSALSRWLRDCSHIQSDAVDKVCGFTLVASVSDACGFSFAGAARTEVLGLGYSSVSSPWRRLVVVLQQRWISEIYFWCLLSGFLRSVGSGVAPPFLALFVFFWLGFTGPEVRRRFGFGDIVASVGDDSRGYFSLRM</sequence>
<accession>A0ABQ8DBB4</accession>
<keyword evidence="1" id="KW-0472">Membrane</keyword>
<evidence type="ECO:0000313" key="3">
    <source>
        <dbReference type="Proteomes" id="UP000824890"/>
    </source>
</evidence>
<keyword evidence="1" id="KW-1133">Transmembrane helix</keyword>
<name>A0ABQ8DBB4_BRANA</name>
<proteinExistence type="predicted"/>